<protein>
    <submittedName>
        <fullName evidence="3">ODV-E56</fullName>
    </submittedName>
</protein>
<keyword evidence="2" id="KW-1185">Reference proteome</keyword>
<keyword evidence="1" id="KW-0472">Membrane</keyword>
<evidence type="ECO:0000313" key="3">
    <source>
        <dbReference type="WBParaSite" id="SPAL_0000485100.1"/>
    </source>
</evidence>
<proteinExistence type="predicted"/>
<organism evidence="2 3">
    <name type="scientific">Strongyloides papillosus</name>
    <name type="common">Intestinal threadworm</name>
    <dbReference type="NCBI Taxonomy" id="174720"/>
    <lineage>
        <taxon>Eukaryota</taxon>
        <taxon>Metazoa</taxon>
        <taxon>Ecdysozoa</taxon>
        <taxon>Nematoda</taxon>
        <taxon>Chromadorea</taxon>
        <taxon>Rhabditida</taxon>
        <taxon>Tylenchina</taxon>
        <taxon>Panagrolaimomorpha</taxon>
        <taxon>Strongyloidoidea</taxon>
        <taxon>Strongyloididae</taxon>
        <taxon>Strongyloides</taxon>
    </lineage>
</organism>
<dbReference type="WBParaSite" id="SPAL_0000485100.1">
    <property type="protein sequence ID" value="SPAL_0000485100.1"/>
    <property type="gene ID" value="SPAL_0000485100"/>
</dbReference>
<dbReference type="Proteomes" id="UP000046392">
    <property type="component" value="Unplaced"/>
</dbReference>
<keyword evidence="1" id="KW-0812">Transmembrane</keyword>
<sequence length="143" mass="16026">MSGIKNANNEQRLYPTIVDVRPSAPPPPYLEVSGQGNVNPAVPPQYIYPQPPIIEVNSPCGDRYCSRGQLYIVDQHCPVDRNVHHVESEMRCARRRKRRIIMAIIIFSILIIVGAVTTTIVVVNNRHSCDNTFSSDGFSYSNC</sequence>
<keyword evidence="1" id="KW-1133">Transmembrane helix</keyword>
<dbReference type="AlphaFoldDB" id="A0A0N5BFT9"/>
<evidence type="ECO:0000256" key="1">
    <source>
        <dbReference type="SAM" id="Phobius"/>
    </source>
</evidence>
<feature type="transmembrane region" description="Helical" evidence="1">
    <location>
        <begin position="100"/>
        <end position="123"/>
    </location>
</feature>
<accession>A0A0N5BFT9</accession>
<reference evidence="3" key="1">
    <citation type="submission" date="2017-02" db="UniProtKB">
        <authorList>
            <consortium name="WormBaseParasite"/>
        </authorList>
    </citation>
    <scope>IDENTIFICATION</scope>
</reference>
<evidence type="ECO:0000313" key="2">
    <source>
        <dbReference type="Proteomes" id="UP000046392"/>
    </source>
</evidence>
<name>A0A0N5BFT9_STREA</name>